<feature type="region of interest" description="Disordered" evidence="1">
    <location>
        <begin position="123"/>
        <end position="150"/>
    </location>
</feature>
<keyword evidence="2" id="KW-0966">Cell projection</keyword>
<dbReference type="Proteomes" id="UP000182836">
    <property type="component" value="Unassembled WGS sequence"/>
</dbReference>
<dbReference type="EMBL" id="FNED01000004">
    <property type="protein sequence ID" value="SDI47531.1"/>
    <property type="molecule type" value="Genomic_DNA"/>
</dbReference>
<keyword evidence="2" id="KW-0969">Cilium</keyword>
<evidence type="ECO:0000256" key="1">
    <source>
        <dbReference type="SAM" id="MobiDB-lite"/>
    </source>
</evidence>
<organism evidence="2 3">
    <name type="scientific">Aneurinibacillus migulanus</name>
    <name type="common">Bacillus migulanus</name>
    <dbReference type="NCBI Taxonomy" id="47500"/>
    <lineage>
        <taxon>Bacteria</taxon>
        <taxon>Bacillati</taxon>
        <taxon>Bacillota</taxon>
        <taxon>Bacilli</taxon>
        <taxon>Bacillales</taxon>
        <taxon>Paenibacillaceae</taxon>
        <taxon>Aneurinibacillus group</taxon>
        <taxon>Aneurinibacillus</taxon>
    </lineage>
</organism>
<proteinExistence type="predicted"/>
<reference evidence="2 3" key="1">
    <citation type="submission" date="2016-10" db="EMBL/GenBank/DDBJ databases">
        <authorList>
            <person name="de Groot N.N."/>
        </authorList>
    </citation>
    <scope>NUCLEOTIDE SEQUENCE [LARGE SCALE GENOMIC DNA]</scope>
    <source>
        <strain evidence="2 3">DSM 2895</strain>
    </source>
</reference>
<gene>
    <name evidence="2" type="ORF">SAMN04487909_104152</name>
</gene>
<accession>A0A1G8KVU7</accession>
<protein>
    <submittedName>
        <fullName evidence="2">Flagellar operon protein TIGR03826</fullName>
    </submittedName>
</protein>
<evidence type="ECO:0000313" key="2">
    <source>
        <dbReference type="EMBL" id="SDI47531.1"/>
    </source>
</evidence>
<dbReference type="AlphaFoldDB" id="A0A1G8KVU7"/>
<evidence type="ECO:0000313" key="3">
    <source>
        <dbReference type="Proteomes" id="UP000182836"/>
    </source>
</evidence>
<sequence length="150" mass="17677">MFERRERGLLSFDIMNCPRCKKLFRKVRQNVCPNCVKEIDREYEKCYKFMRKKENRACNVRDLSEATDVSVNQITMFILEGRLSIDNNPNMSYPCRSCGEPLRSGSLCDHCMGNLKKIAGYMKEDEQKRGEKEAQEKRERSALYRSGRDQ</sequence>
<keyword evidence="2" id="KW-0282">Flagellum</keyword>
<name>A0A1G8KVU7_ANEMI</name>